<dbReference type="SMART" id="SM00100">
    <property type="entry name" value="cNMP"/>
    <property type="match status" value="1"/>
</dbReference>
<proteinExistence type="predicted"/>
<feature type="domain" description="Cyclic nucleotide-binding" evidence="1">
    <location>
        <begin position="13"/>
        <end position="115"/>
    </location>
</feature>
<gene>
    <name evidence="2" type="ORF">AMJ82_04075</name>
</gene>
<sequence>MSVDTGLLGRIELFKNLEPSEITEVAKHLKPRQFSKGEVIFKEKAPGDEMFLIEKGSVEVSLARDDVLLVLAELGRYSFFGEMALLTQRVRSATVTALSDCVLYSLKRSDLSRLVEERPALSAKVLLALSQTLCDRIAATNDNLETHFLINRAIVDNEQFRQLYIGAQQTKAPQEEKETKSAKES</sequence>
<dbReference type="SUPFAM" id="SSF51206">
    <property type="entry name" value="cAMP-binding domain-like"/>
    <property type="match status" value="1"/>
</dbReference>
<protein>
    <recommendedName>
        <fullName evidence="1">Cyclic nucleotide-binding domain-containing protein</fullName>
    </recommendedName>
</protein>
<dbReference type="PANTHER" id="PTHR11635:SF152">
    <property type="entry name" value="CAMP-DEPENDENT PROTEIN KINASE TYPE I REGULATORY SUBUNIT-RELATED"/>
    <property type="match status" value="1"/>
</dbReference>
<dbReference type="Pfam" id="PF00027">
    <property type="entry name" value="cNMP_binding"/>
    <property type="match status" value="1"/>
</dbReference>
<dbReference type="GO" id="GO:0005829">
    <property type="term" value="C:cytosol"/>
    <property type="evidence" value="ECO:0007669"/>
    <property type="project" value="TreeGrafter"/>
</dbReference>
<dbReference type="PROSITE" id="PS50042">
    <property type="entry name" value="CNMP_BINDING_3"/>
    <property type="match status" value="1"/>
</dbReference>
<reference evidence="2 3" key="1">
    <citation type="journal article" date="2015" name="Microbiome">
        <title>Genomic resolution of linkages in carbon, nitrogen, and sulfur cycling among widespread estuary sediment bacteria.</title>
        <authorList>
            <person name="Baker B.J."/>
            <person name="Lazar C.S."/>
            <person name="Teske A.P."/>
            <person name="Dick G.J."/>
        </authorList>
    </citation>
    <scope>NUCLEOTIDE SEQUENCE [LARGE SCALE GENOMIC DNA]</scope>
    <source>
        <strain evidence="2">SM23_40</strain>
    </source>
</reference>
<evidence type="ECO:0000313" key="3">
    <source>
        <dbReference type="Proteomes" id="UP000051717"/>
    </source>
</evidence>
<dbReference type="InterPro" id="IPR014710">
    <property type="entry name" value="RmlC-like_jellyroll"/>
</dbReference>
<dbReference type="AlphaFoldDB" id="A0A0S8GBR4"/>
<dbReference type="InterPro" id="IPR018490">
    <property type="entry name" value="cNMP-bd_dom_sf"/>
</dbReference>
<evidence type="ECO:0000259" key="1">
    <source>
        <dbReference type="PROSITE" id="PS50042"/>
    </source>
</evidence>
<dbReference type="Gene3D" id="2.60.120.10">
    <property type="entry name" value="Jelly Rolls"/>
    <property type="match status" value="1"/>
</dbReference>
<dbReference type="PRINTS" id="PR00103">
    <property type="entry name" value="CAMPKINASE"/>
</dbReference>
<name>A0A0S8GBR4_UNCT6</name>
<dbReference type="GO" id="GO:0005952">
    <property type="term" value="C:cAMP-dependent protein kinase complex"/>
    <property type="evidence" value="ECO:0007669"/>
    <property type="project" value="InterPro"/>
</dbReference>
<dbReference type="Proteomes" id="UP000051717">
    <property type="component" value="Unassembled WGS sequence"/>
</dbReference>
<dbReference type="InterPro" id="IPR018488">
    <property type="entry name" value="cNMP-bd_CS"/>
</dbReference>
<organism evidence="2 3">
    <name type="scientific">candidate division TA06 bacterium SM23_40</name>
    <dbReference type="NCBI Taxonomy" id="1703774"/>
    <lineage>
        <taxon>Bacteria</taxon>
        <taxon>Bacteria division TA06</taxon>
    </lineage>
</organism>
<dbReference type="PANTHER" id="PTHR11635">
    <property type="entry name" value="CAMP-DEPENDENT PROTEIN KINASE REGULATORY CHAIN"/>
    <property type="match status" value="1"/>
</dbReference>
<accession>A0A0S8GBR4</accession>
<evidence type="ECO:0000313" key="2">
    <source>
        <dbReference type="EMBL" id="KPK70113.1"/>
    </source>
</evidence>
<dbReference type="CDD" id="cd00038">
    <property type="entry name" value="CAP_ED"/>
    <property type="match status" value="1"/>
</dbReference>
<dbReference type="InterPro" id="IPR050503">
    <property type="entry name" value="cAMP-dep_PK_reg_su-like"/>
</dbReference>
<dbReference type="PROSITE" id="PS00889">
    <property type="entry name" value="CNMP_BINDING_2"/>
    <property type="match status" value="1"/>
</dbReference>
<dbReference type="EMBL" id="LJUI01000022">
    <property type="protein sequence ID" value="KPK70113.1"/>
    <property type="molecule type" value="Genomic_DNA"/>
</dbReference>
<dbReference type="InterPro" id="IPR000595">
    <property type="entry name" value="cNMP-bd_dom"/>
</dbReference>
<comment type="caution">
    <text evidence="2">The sequence shown here is derived from an EMBL/GenBank/DDBJ whole genome shotgun (WGS) entry which is preliminary data.</text>
</comment>